<protein>
    <submittedName>
        <fullName evidence="1">HAD-like protein</fullName>
    </submittedName>
</protein>
<dbReference type="Proteomes" id="UP000790709">
    <property type="component" value="Unassembled WGS sequence"/>
</dbReference>
<proteinExistence type="predicted"/>
<keyword evidence="2" id="KW-1185">Reference proteome</keyword>
<evidence type="ECO:0000313" key="1">
    <source>
        <dbReference type="EMBL" id="KAH7931200.1"/>
    </source>
</evidence>
<comment type="caution">
    <text evidence="1">The sequence shown here is derived from an EMBL/GenBank/DDBJ whole genome shotgun (WGS) entry which is preliminary data.</text>
</comment>
<organism evidence="1 2">
    <name type="scientific">Leucogyrophana mollusca</name>
    <dbReference type="NCBI Taxonomy" id="85980"/>
    <lineage>
        <taxon>Eukaryota</taxon>
        <taxon>Fungi</taxon>
        <taxon>Dikarya</taxon>
        <taxon>Basidiomycota</taxon>
        <taxon>Agaricomycotina</taxon>
        <taxon>Agaricomycetes</taxon>
        <taxon>Agaricomycetidae</taxon>
        <taxon>Boletales</taxon>
        <taxon>Boletales incertae sedis</taxon>
        <taxon>Leucogyrophana</taxon>
    </lineage>
</organism>
<evidence type="ECO:0000313" key="2">
    <source>
        <dbReference type="Proteomes" id="UP000790709"/>
    </source>
</evidence>
<accession>A0ACB8BZM4</accession>
<reference evidence="1" key="1">
    <citation type="journal article" date="2021" name="New Phytol.">
        <title>Evolutionary innovations through gain and loss of genes in the ectomycorrhizal Boletales.</title>
        <authorList>
            <person name="Wu G."/>
            <person name="Miyauchi S."/>
            <person name="Morin E."/>
            <person name="Kuo A."/>
            <person name="Drula E."/>
            <person name="Varga T."/>
            <person name="Kohler A."/>
            <person name="Feng B."/>
            <person name="Cao Y."/>
            <person name="Lipzen A."/>
            <person name="Daum C."/>
            <person name="Hundley H."/>
            <person name="Pangilinan J."/>
            <person name="Johnson J."/>
            <person name="Barry K."/>
            <person name="LaButti K."/>
            <person name="Ng V."/>
            <person name="Ahrendt S."/>
            <person name="Min B."/>
            <person name="Choi I.G."/>
            <person name="Park H."/>
            <person name="Plett J.M."/>
            <person name="Magnuson J."/>
            <person name="Spatafora J.W."/>
            <person name="Nagy L.G."/>
            <person name="Henrissat B."/>
            <person name="Grigoriev I.V."/>
            <person name="Yang Z.L."/>
            <person name="Xu J."/>
            <person name="Martin F.M."/>
        </authorList>
    </citation>
    <scope>NUCLEOTIDE SEQUENCE</scope>
    <source>
        <strain evidence="1">KUC20120723A-06</strain>
    </source>
</reference>
<sequence>MSATTIHVDAVLFDMDGTLVDSTAGVVGAWETFAKSYPGSHGVRTVENLRKYCGITDEAELEKEAQRFEQAIVDSSKNDGRTGITMLPGVRAIMDEILPGKDLPNPCWAICTSATRVYASAALEVANIAVPDAFVVAEDVKQGKPHPDPYLLGAKKCGVSPERCLVVEDAPAGVLSGHAAGCQVLGLVTTHSREKMETCNPEYLVKNLSSVSMRRTDKGVEVTIFKD</sequence>
<name>A0ACB8BZM4_9AGAM</name>
<gene>
    <name evidence="1" type="ORF">BV22DRAFT_1108683</name>
</gene>
<dbReference type="EMBL" id="MU266327">
    <property type="protein sequence ID" value="KAH7931200.1"/>
    <property type="molecule type" value="Genomic_DNA"/>
</dbReference>